<dbReference type="EMBL" id="LAZR01000356">
    <property type="protein sequence ID" value="KKN72739.1"/>
    <property type="molecule type" value="Genomic_DNA"/>
</dbReference>
<gene>
    <name evidence="1" type="ORF">LCGC14_0407910</name>
</gene>
<name>A0A0F9T0E2_9ZZZZ</name>
<proteinExistence type="predicted"/>
<dbReference type="AlphaFoldDB" id="A0A0F9T0E2"/>
<evidence type="ECO:0008006" key="2">
    <source>
        <dbReference type="Google" id="ProtNLM"/>
    </source>
</evidence>
<accession>A0A0F9T0E2</accession>
<organism evidence="1">
    <name type="scientific">marine sediment metagenome</name>
    <dbReference type="NCBI Taxonomy" id="412755"/>
    <lineage>
        <taxon>unclassified sequences</taxon>
        <taxon>metagenomes</taxon>
        <taxon>ecological metagenomes</taxon>
    </lineage>
</organism>
<evidence type="ECO:0000313" key="1">
    <source>
        <dbReference type="EMBL" id="KKN72739.1"/>
    </source>
</evidence>
<sequence>MPQKKMAEYAAQSRARRRALGMRSTEAVLYQREIAILDDIKDRLGLASRSDAIRVLIARTDPDAITPVDVAKLEQSAA</sequence>
<reference evidence="1" key="1">
    <citation type="journal article" date="2015" name="Nature">
        <title>Complex archaea that bridge the gap between prokaryotes and eukaryotes.</title>
        <authorList>
            <person name="Spang A."/>
            <person name="Saw J.H."/>
            <person name="Jorgensen S.L."/>
            <person name="Zaremba-Niedzwiedzka K."/>
            <person name="Martijn J."/>
            <person name="Lind A.E."/>
            <person name="van Eijk R."/>
            <person name="Schleper C."/>
            <person name="Guy L."/>
            <person name="Ettema T.J."/>
        </authorList>
    </citation>
    <scope>NUCLEOTIDE SEQUENCE</scope>
</reference>
<comment type="caution">
    <text evidence="1">The sequence shown here is derived from an EMBL/GenBank/DDBJ whole genome shotgun (WGS) entry which is preliminary data.</text>
</comment>
<protein>
    <recommendedName>
        <fullName evidence="2">Ribbon-helix-helix protein CopG domain-containing protein</fullName>
    </recommendedName>
</protein>